<accession>A0A2S5A2F1</accession>
<evidence type="ECO:0000256" key="1">
    <source>
        <dbReference type="ARBA" id="ARBA00022741"/>
    </source>
</evidence>
<evidence type="ECO:0000313" key="4">
    <source>
        <dbReference type="EMBL" id="POY36467.1"/>
    </source>
</evidence>
<dbReference type="PANTHER" id="PTHR33359:SF1">
    <property type="entry name" value="MOLYBDOPTERIN SYNTHASE SULFUR CARRIER SUBUNIT"/>
    <property type="match status" value="1"/>
</dbReference>
<evidence type="ECO:0000256" key="3">
    <source>
        <dbReference type="ARBA" id="ARBA00024247"/>
    </source>
</evidence>
<dbReference type="InterPro" id="IPR016155">
    <property type="entry name" value="Mopterin_synth/thiamin_S_b"/>
</dbReference>
<dbReference type="Gene3D" id="3.10.20.30">
    <property type="match status" value="1"/>
</dbReference>
<dbReference type="UniPathway" id="UPA00344"/>
<comment type="similarity">
    <text evidence="2">Belongs to the MoaD family.</text>
</comment>
<dbReference type="EMBL" id="PQVF01000007">
    <property type="protein sequence ID" value="POY36467.1"/>
    <property type="molecule type" value="Genomic_DNA"/>
</dbReference>
<dbReference type="GO" id="GO:1990133">
    <property type="term" value="C:molybdopterin adenylyltransferase complex"/>
    <property type="evidence" value="ECO:0007669"/>
    <property type="project" value="TreeGrafter"/>
</dbReference>
<dbReference type="SUPFAM" id="SSF54285">
    <property type="entry name" value="MoaD/ThiS"/>
    <property type="match status" value="1"/>
</dbReference>
<dbReference type="Proteomes" id="UP000236893">
    <property type="component" value="Unassembled WGS sequence"/>
</dbReference>
<reference evidence="4 5" key="1">
    <citation type="submission" date="2018-01" db="EMBL/GenBank/DDBJ databases">
        <authorList>
            <person name="Gaut B.S."/>
            <person name="Morton B.R."/>
            <person name="Clegg M.T."/>
            <person name="Duvall M.R."/>
        </authorList>
    </citation>
    <scope>NUCLEOTIDE SEQUENCE [LARGE SCALE GENOMIC DNA]</scope>
    <source>
        <strain evidence="4 5">HR-AV</strain>
    </source>
</reference>
<sequence>MDQHILLFGATKDIIGSSIYSINDSFKTVGELREHLYKQFPSLEKLNSLMIAVNMNYAEDLLELKAGDEIALIPPVSGG</sequence>
<dbReference type="InterPro" id="IPR003749">
    <property type="entry name" value="ThiS/MoaD-like"/>
</dbReference>
<comment type="caution">
    <text evidence="4">The sequence shown here is derived from an EMBL/GenBank/DDBJ whole genome shotgun (WGS) entry which is preliminary data.</text>
</comment>
<evidence type="ECO:0000313" key="5">
    <source>
        <dbReference type="Proteomes" id="UP000236893"/>
    </source>
</evidence>
<dbReference type="PANTHER" id="PTHR33359">
    <property type="entry name" value="MOLYBDOPTERIN SYNTHASE SULFUR CARRIER SUBUNIT"/>
    <property type="match status" value="1"/>
</dbReference>
<dbReference type="InterPro" id="IPR012675">
    <property type="entry name" value="Beta-grasp_dom_sf"/>
</dbReference>
<dbReference type="OrthoDB" id="598356at2"/>
<keyword evidence="1" id="KW-0547">Nucleotide-binding</keyword>
<dbReference type="GO" id="GO:0000166">
    <property type="term" value="F:nucleotide binding"/>
    <property type="evidence" value="ECO:0007669"/>
    <property type="project" value="UniProtKB-KW"/>
</dbReference>
<protein>
    <recommendedName>
        <fullName evidence="3">Molybdopterin synthase sulfur carrier subunit</fullName>
    </recommendedName>
</protein>
<dbReference type="NCBIfam" id="TIGR01682">
    <property type="entry name" value="moaD"/>
    <property type="match status" value="1"/>
</dbReference>
<name>A0A2S5A2F1_9SPHI</name>
<dbReference type="GO" id="GO:0006777">
    <property type="term" value="P:Mo-molybdopterin cofactor biosynthetic process"/>
    <property type="evidence" value="ECO:0007669"/>
    <property type="project" value="InterPro"/>
</dbReference>
<dbReference type="AlphaFoldDB" id="A0A2S5A2F1"/>
<dbReference type="InterPro" id="IPR044672">
    <property type="entry name" value="MOCS2A"/>
</dbReference>
<evidence type="ECO:0000256" key="2">
    <source>
        <dbReference type="ARBA" id="ARBA00024200"/>
    </source>
</evidence>
<dbReference type="CDD" id="cd00754">
    <property type="entry name" value="Ubl_MoaD"/>
    <property type="match status" value="1"/>
</dbReference>
<keyword evidence="5" id="KW-1185">Reference proteome</keyword>
<organism evidence="4 5">
    <name type="scientific">Solitalea longa</name>
    <dbReference type="NCBI Taxonomy" id="2079460"/>
    <lineage>
        <taxon>Bacteria</taxon>
        <taxon>Pseudomonadati</taxon>
        <taxon>Bacteroidota</taxon>
        <taxon>Sphingobacteriia</taxon>
        <taxon>Sphingobacteriales</taxon>
        <taxon>Sphingobacteriaceae</taxon>
        <taxon>Solitalea</taxon>
    </lineage>
</organism>
<proteinExistence type="inferred from homology"/>
<dbReference type="Pfam" id="PF02597">
    <property type="entry name" value="ThiS"/>
    <property type="match status" value="1"/>
</dbReference>
<gene>
    <name evidence="4" type="primary">moaD</name>
    <name evidence="4" type="ORF">C3K47_11235</name>
</gene>